<gene>
    <name evidence="1" type="ORF">ENSA7_35540</name>
</gene>
<dbReference type="EMBL" id="PVNL01000069">
    <property type="protein sequence ID" value="PRQ06678.1"/>
    <property type="molecule type" value="Genomic_DNA"/>
</dbReference>
<dbReference type="InterPro" id="IPR014284">
    <property type="entry name" value="RNA_pol_sigma-70_dom"/>
</dbReference>
<organism evidence="1 2">
    <name type="scientific">Enhygromyxa salina</name>
    <dbReference type="NCBI Taxonomy" id="215803"/>
    <lineage>
        <taxon>Bacteria</taxon>
        <taxon>Pseudomonadati</taxon>
        <taxon>Myxococcota</taxon>
        <taxon>Polyangia</taxon>
        <taxon>Nannocystales</taxon>
        <taxon>Nannocystaceae</taxon>
        <taxon>Enhygromyxa</taxon>
    </lineage>
</organism>
<proteinExistence type="predicted"/>
<name>A0A2S9YNL7_9BACT</name>
<reference evidence="1 2" key="1">
    <citation type="submission" date="2018-03" db="EMBL/GenBank/DDBJ databases">
        <title>Draft Genome Sequences of the Obligatory Marine Myxobacteria Enhygromyxa salina SWB007.</title>
        <authorList>
            <person name="Poehlein A."/>
            <person name="Moghaddam J.A."/>
            <person name="Harms H."/>
            <person name="Alanjari M."/>
            <person name="Koenig G.M."/>
            <person name="Daniel R."/>
            <person name="Schaeberle T.F."/>
        </authorList>
    </citation>
    <scope>NUCLEOTIDE SEQUENCE [LARGE SCALE GENOMIC DNA]</scope>
    <source>
        <strain evidence="1 2">SWB007</strain>
    </source>
</reference>
<dbReference type="InterPro" id="IPR013325">
    <property type="entry name" value="RNA_pol_sigma_r2"/>
</dbReference>
<dbReference type="SUPFAM" id="SSF88946">
    <property type="entry name" value="Sigma2 domain of RNA polymerase sigma factors"/>
    <property type="match status" value="1"/>
</dbReference>
<sequence length="178" mass="20579">MRRLLPVLQAEVGYALIRDARSEGRDPRQEVRDFVQEVFISLLADDGRVLRSWDPARGRSFESFVRLVARRQVAATFRSARRNPWSVEPVPCDELERRISDDGTPARRFEANDALNRVLERLGGRLDERGMLLFAMLYVEERSVEEVMDATDMSRDAIYAWRLRFRKLATSLAAHARG</sequence>
<accession>A0A2S9YNL7</accession>
<dbReference type="NCBIfam" id="TIGR02937">
    <property type="entry name" value="sigma70-ECF"/>
    <property type="match status" value="1"/>
</dbReference>
<dbReference type="Proteomes" id="UP000238823">
    <property type="component" value="Unassembled WGS sequence"/>
</dbReference>
<dbReference type="SUPFAM" id="SSF88659">
    <property type="entry name" value="Sigma3 and sigma4 domains of RNA polymerase sigma factors"/>
    <property type="match status" value="1"/>
</dbReference>
<dbReference type="Gene3D" id="1.10.1740.10">
    <property type="match status" value="1"/>
</dbReference>
<dbReference type="GO" id="GO:0003700">
    <property type="term" value="F:DNA-binding transcription factor activity"/>
    <property type="evidence" value="ECO:0007669"/>
    <property type="project" value="InterPro"/>
</dbReference>
<evidence type="ECO:0000313" key="2">
    <source>
        <dbReference type="Proteomes" id="UP000238823"/>
    </source>
</evidence>
<dbReference type="InterPro" id="IPR013324">
    <property type="entry name" value="RNA_pol_sigma_r3/r4-like"/>
</dbReference>
<dbReference type="GO" id="GO:0006352">
    <property type="term" value="P:DNA-templated transcription initiation"/>
    <property type="evidence" value="ECO:0007669"/>
    <property type="project" value="InterPro"/>
</dbReference>
<evidence type="ECO:0000313" key="1">
    <source>
        <dbReference type="EMBL" id="PRQ06678.1"/>
    </source>
</evidence>
<comment type="caution">
    <text evidence="1">The sequence shown here is derived from an EMBL/GenBank/DDBJ whole genome shotgun (WGS) entry which is preliminary data.</text>
</comment>
<dbReference type="AlphaFoldDB" id="A0A2S9YNL7"/>
<protein>
    <submittedName>
        <fullName evidence="1">RNA polymerase sigma factor SigD</fullName>
    </submittedName>
</protein>